<evidence type="ECO:0000256" key="3">
    <source>
        <dbReference type="ARBA" id="ARBA00022475"/>
    </source>
</evidence>
<organism evidence="12 13">
    <name type="scientific">Roseovarius gahaiensis</name>
    <dbReference type="NCBI Taxonomy" id="2716691"/>
    <lineage>
        <taxon>Bacteria</taxon>
        <taxon>Pseudomonadati</taxon>
        <taxon>Pseudomonadota</taxon>
        <taxon>Alphaproteobacteria</taxon>
        <taxon>Rhodobacterales</taxon>
        <taxon>Roseobacteraceae</taxon>
        <taxon>Roseovarius</taxon>
    </lineage>
</organism>
<keyword evidence="8" id="KW-0175">Coiled coil</keyword>
<gene>
    <name evidence="12" type="ORF">HAT86_13925</name>
</gene>
<dbReference type="InterPro" id="IPR025713">
    <property type="entry name" value="MotB-like_N_dom"/>
</dbReference>
<dbReference type="RefSeq" id="WP_167199032.1">
    <property type="nucleotide sequence ID" value="NZ_JAAORB010000037.1"/>
</dbReference>
<evidence type="ECO:0000313" key="12">
    <source>
        <dbReference type="EMBL" id="NHQ75554.1"/>
    </source>
</evidence>
<feature type="region of interest" description="Disordered" evidence="9">
    <location>
        <begin position="359"/>
        <end position="382"/>
    </location>
</feature>
<dbReference type="PANTHER" id="PTHR30329:SF21">
    <property type="entry name" value="LIPOPROTEIN YIAD-RELATED"/>
    <property type="match status" value="1"/>
</dbReference>
<evidence type="ECO:0000256" key="4">
    <source>
        <dbReference type="ARBA" id="ARBA00022692"/>
    </source>
</evidence>
<sequence>MARAPIPLPMPFEEAEEDDCPKCPPTGAPAWMATFADIATLLMAFFVLILSFAEFNKPKFKMVAGSLKQSFGVQREIPVFEQPKGTTVLDLEFSPSPEVAITEELKQDTTETEAPEITRPETEDKGPGEDGDTGQDASEADREKQDAAEALAEAIQDALEQGQVRAETRDGEVVLSFQAPTEETLAEQLGAAAEALESAKDSMQDATSEVMMDGLGDALAQIADAVQEQKDTAEMRNREGQAERSAALAEAELRVALQRQVSQGLVSIEQRKDKVVVTVGAGGAFPSGDADLTAEAREIMTRLAFSAMSDASSIIVTGHTDTVPLSPTSPYRDNWGLAAARASSVVRELSGAGLIDPERLTATSRGESAPVSSNATADGREKNRRIEIEINY</sequence>
<dbReference type="Pfam" id="PF13677">
    <property type="entry name" value="MotB_plug"/>
    <property type="match status" value="1"/>
</dbReference>
<dbReference type="Pfam" id="PF00691">
    <property type="entry name" value="OmpA"/>
    <property type="match status" value="1"/>
</dbReference>
<accession>A0A967BFN7</accession>
<evidence type="ECO:0000256" key="2">
    <source>
        <dbReference type="ARBA" id="ARBA00008914"/>
    </source>
</evidence>
<comment type="caution">
    <text evidence="12">The sequence shown here is derived from an EMBL/GenBank/DDBJ whole genome shotgun (WGS) entry which is preliminary data.</text>
</comment>
<evidence type="ECO:0000259" key="11">
    <source>
        <dbReference type="PROSITE" id="PS51123"/>
    </source>
</evidence>
<dbReference type="Gene3D" id="3.30.1330.60">
    <property type="entry name" value="OmpA-like domain"/>
    <property type="match status" value="1"/>
</dbReference>
<comment type="similarity">
    <text evidence="2">Belongs to the MotB family.</text>
</comment>
<dbReference type="InterPro" id="IPR050330">
    <property type="entry name" value="Bact_OuterMem_StrucFunc"/>
</dbReference>
<protein>
    <submittedName>
        <fullName evidence="12">OmpA family protein</fullName>
    </submittedName>
</protein>
<keyword evidence="5 10" id="KW-1133">Transmembrane helix</keyword>
<evidence type="ECO:0000256" key="7">
    <source>
        <dbReference type="PROSITE-ProRule" id="PRU00473"/>
    </source>
</evidence>
<evidence type="ECO:0000313" key="13">
    <source>
        <dbReference type="Proteomes" id="UP000639775"/>
    </source>
</evidence>
<name>A0A967BFN7_9RHOB</name>
<dbReference type="CDD" id="cd07185">
    <property type="entry name" value="OmpA_C-like"/>
    <property type="match status" value="1"/>
</dbReference>
<keyword evidence="4 10" id="KW-0812">Transmembrane</keyword>
<feature type="coiled-coil region" evidence="8">
    <location>
        <begin position="186"/>
        <end position="243"/>
    </location>
</feature>
<feature type="region of interest" description="Disordered" evidence="9">
    <location>
        <begin position="93"/>
        <end position="148"/>
    </location>
</feature>
<keyword evidence="6 7" id="KW-0472">Membrane</keyword>
<evidence type="ECO:0000256" key="1">
    <source>
        <dbReference type="ARBA" id="ARBA00004162"/>
    </source>
</evidence>
<keyword evidence="13" id="KW-1185">Reference proteome</keyword>
<evidence type="ECO:0000256" key="5">
    <source>
        <dbReference type="ARBA" id="ARBA00022989"/>
    </source>
</evidence>
<dbReference type="GO" id="GO:0005886">
    <property type="term" value="C:plasma membrane"/>
    <property type="evidence" value="ECO:0007669"/>
    <property type="project" value="UniProtKB-SubCell"/>
</dbReference>
<feature type="transmembrane region" description="Helical" evidence="10">
    <location>
        <begin position="31"/>
        <end position="53"/>
    </location>
</feature>
<evidence type="ECO:0000256" key="10">
    <source>
        <dbReference type="SAM" id="Phobius"/>
    </source>
</evidence>
<evidence type="ECO:0000256" key="6">
    <source>
        <dbReference type="ARBA" id="ARBA00023136"/>
    </source>
</evidence>
<dbReference type="Proteomes" id="UP000639775">
    <property type="component" value="Unassembled WGS sequence"/>
</dbReference>
<proteinExistence type="inferred from homology"/>
<reference evidence="12" key="1">
    <citation type="submission" date="2020-03" db="EMBL/GenBank/DDBJ databases">
        <title>Roseovarius gahaiensis sp. nov., isolated from Gahai Saline Lake, China.</title>
        <authorList>
            <person name="Sun X."/>
        </authorList>
    </citation>
    <scope>NUCLEOTIDE SEQUENCE</scope>
    <source>
        <strain evidence="12">GH877</strain>
    </source>
</reference>
<dbReference type="InterPro" id="IPR006665">
    <property type="entry name" value="OmpA-like"/>
</dbReference>
<evidence type="ECO:0000256" key="9">
    <source>
        <dbReference type="SAM" id="MobiDB-lite"/>
    </source>
</evidence>
<feature type="compositionally biased region" description="Basic and acidic residues" evidence="9">
    <location>
        <begin position="116"/>
        <end position="128"/>
    </location>
</feature>
<feature type="compositionally biased region" description="Polar residues" evidence="9">
    <location>
        <begin position="361"/>
        <end position="376"/>
    </location>
</feature>
<dbReference type="PROSITE" id="PS51123">
    <property type="entry name" value="OMPA_2"/>
    <property type="match status" value="1"/>
</dbReference>
<dbReference type="AlphaFoldDB" id="A0A967BFN7"/>
<dbReference type="PANTHER" id="PTHR30329">
    <property type="entry name" value="STATOR ELEMENT OF FLAGELLAR MOTOR COMPLEX"/>
    <property type="match status" value="1"/>
</dbReference>
<feature type="domain" description="OmpA-like" evidence="11">
    <location>
        <begin position="272"/>
        <end position="392"/>
    </location>
</feature>
<keyword evidence="3" id="KW-1003">Cell membrane</keyword>
<dbReference type="SUPFAM" id="SSF103088">
    <property type="entry name" value="OmpA-like"/>
    <property type="match status" value="1"/>
</dbReference>
<comment type="subcellular location">
    <subcellularLocation>
        <location evidence="1">Cell membrane</location>
        <topology evidence="1">Single-pass membrane protein</topology>
    </subcellularLocation>
</comment>
<dbReference type="InterPro" id="IPR036737">
    <property type="entry name" value="OmpA-like_sf"/>
</dbReference>
<evidence type="ECO:0000256" key="8">
    <source>
        <dbReference type="SAM" id="Coils"/>
    </source>
</evidence>
<dbReference type="EMBL" id="JAAORB010000037">
    <property type="protein sequence ID" value="NHQ75554.1"/>
    <property type="molecule type" value="Genomic_DNA"/>
</dbReference>